<feature type="compositionally biased region" description="Low complexity" evidence="1">
    <location>
        <begin position="31"/>
        <end position="40"/>
    </location>
</feature>
<sequence>MEALTGPAAAEGPGAGHAELPMPRGGKREQQQGLGQLGEALQRHQRWAVDPGSEALRWLEGGPDWCFQTMA</sequence>
<dbReference type="Proteomes" id="UP000485058">
    <property type="component" value="Unassembled WGS sequence"/>
</dbReference>
<dbReference type="AlphaFoldDB" id="A0A699YQW2"/>
<evidence type="ECO:0000256" key="1">
    <source>
        <dbReference type="SAM" id="MobiDB-lite"/>
    </source>
</evidence>
<keyword evidence="3" id="KW-1185">Reference proteome</keyword>
<proteinExistence type="predicted"/>
<reference evidence="2 3" key="1">
    <citation type="submission" date="2020-02" db="EMBL/GenBank/DDBJ databases">
        <title>Draft genome sequence of Haematococcus lacustris strain NIES-144.</title>
        <authorList>
            <person name="Morimoto D."/>
            <person name="Nakagawa S."/>
            <person name="Yoshida T."/>
            <person name="Sawayama S."/>
        </authorList>
    </citation>
    <scope>NUCLEOTIDE SEQUENCE [LARGE SCALE GENOMIC DNA]</scope>
    <source>
        <strain evidence="2 3">NIES-144</strain>
    </source>
</reference>
<evidence type="ECO:0000313" key="2">
    <source>
        <dbReference type="EMBL" id="GFH12001.1"/>
    </source>
</evidence>
<accession>A0A699YQW2</accession>
<protein>
    <submittedName>
        <fullName evidence="2">Uncharacterized protein</fullName>
    </submittedName>
</protein>
<comment type="caution">
    <text evidence="2">The sequence shown here is derived from an EMBL/GenBank/DDBJ whole genome shotgun (WGS) entry which is preliminary data.</text>
</comment>
<name>A0A699YQW2_HAELA</name>
<feature type="compositionally biased region" description="Low complexity" evidence="1">
    <location>
        <begin position="1"/>
        <end position="21"/>
    </location>
</feature>
<evidence type="ECO:0000313" key="3">
    <source>
        <dbReference type="Proteomes" id="UP000485058"/>
    </source>
</evidence>
<organism evidence="2 3">
    <name type="scientific">Haematococcus lacustris</name>
    <name type="common">Green alga</name>
    <name type="synonym">Haematococcus pluvialis</name>
    <dbReference type="NCBI Taxonomy" id="44745"/>
    <lineage>
        <taxon>Eukaryota</taxon>
        <taxon>Viridiplantae</taxon>
        <taxon>Chlorophyta</taxon>
        <taxon>core chlorophytes</taxon>
        <taxon>Chlorophyceae</taxon>
        <taxon>CS clade</taxon>
        <taxon>Chlamydomonadales</taxon>
        <taxon>Haematococcaceae</taxon>
        <taxon>Haematococcus</taxon>
    </lineage>
</organism>
<gene>
    <name evidence="2" type="ORF">HaLaN_07613</name>
</gene>
<feature type="region of interest" description="Disordered" evidence="1">
    <location>
        <begin position="1"/>
        <end position="42"/>
    </location>
</feature>
<dbReference type="EMBL" id="BLLF01000457">
    <property type="protein sequence ID" value="GFH12001.1"/>
    <property type="molecule type" value="Genomic_DNA"/>
</dbReference>